<organism evidence="1">
    <name type="scientific">Streptomyces sp. R39</name>
    <dbReference type="NCBI Taxonomy" id="3238631"/>
    <lineage>
        <taxon>Bacteria</taxon>
        <taxon>Bacillati</taxon>
        <taxon>Actinomycetota</taxon>
        <taxon>Actinomycetes</taxon>
        <taxon>Kitasatosporales</taxon>
        <taxon>Streptomycetaceae</taxon>
        <taxon>Streptomyces</taxon>
    </lineage>
</organism>
<accession>A0AB39R095</accession>
<protein>
    <submittedName>
        <fullName evidence="1">Uncharacterized protein</fullName>
    </submittedName>
</protein>
<proteinExistence type="predicted"/>
<reference evidence="1" key="1">
    <citation type="submission" date="2024-07" db="EMBL/GenBank/DDBJ databases">
        <authorList>
            <person name="Yu S.T."/>
        </authorList>
    </citation>
    <scope>NUCLEOTIDE SEQUENCE</scope>
    <source>
        <strain evidence="1">R39</strain>
    </source>
</reference>
<dbReference type="RefSeq" id="WP_369227984.1">
    <property type="nucleotide sequence ID" value="NZ_CP163441.1"/>
</dbReference>
<gene>
    <name evidence="1" type="ORF">AB5J52_47770</name>
</gene>
<dbReference type="EMBL" id="CP163441">
    <property type="protein sequence ID" value="XDQ49332.1"/>
    <property type="molecule type" value="Genomic_DNA"/>
</dbReference>
<sequence length="80" mass="9329">MNLDLAHLYVLRDRAATVEHLADLKEDQVAFAARVRMTTYKDTPPRKRLATWRPLLALLHEHRDALVRDPLDLAQVCEQR</sequence>
<name>A0AB39R095_9ACTN</name>
<dbReference type="AlphaFoldDB" id="A0AB39R095"/>
<evidence type="ECO:0000313" key="1">
    <source>
        <dbReference type="EMBL" id="XDQ49332.1"/>
    </source>
</evidence>